<gene>
    <name evidence="1" type="ORF">JMJ77_007089</name>
</gene>
<protein>
    <submittedName>
        <fullName evidence="1">Uncharacterized protein</fullName>
    </submittedName>
</protein>
<reference evidence="1" key="1">
    <citation type="submission" date="2021-05" db="EMBL/GenBank/DDBJ databases">
        <title>Comparative genomics of three Colletotrichum scovillei strains and genetic complementation revealed genes involved fungal growth and virulence on chili pepper.</title>
        <authorList>
            <person name="Hsieh D.-K."/>
            <person name="Chuang S.-C."/>
            <person name="Chen C.-Y."/>
            <person name="Chao Y.-T."/>
            <person name="Lu M.-Y.J."/>
            <person name="Lee M.-H."/>
            <person name="Shih M.-C."/>
        </authorList>
    </citation>
    <scope>NUCLEOTIDE SEQUENCE</scope>
    <source>
        <strain evidence="1">Coll-153</strain>
    </source>
</reference>
<accession>A0A9P7UG61</accession>
<comment type="caution">
    <text evidence="1">The sequence shown here is derived from an EMBL/GenBank/DDBJ whole genome shotgun (WGS) entry which is preliminary data.</text>
</comment>
<organism evidence="1 2">
    <name type="scientific">Colletotrichum scovillei</name>
    <dbReference type="NCBI Taxonomy" id="1209932"/>
    <lineage>
        <taxon>Eukaryota</taxon>
        <taxon>Fungi</taxon>
        <taxon>Dikarya</taxon>
        <taxon>Ascomycota</taxon>
        <taxon>Pezizomycotina</taxon>
        <taxon>Sordariomycetes</taxon>
        <taxon>Hypocreomycetidae</taxon>
        <taxon>Glomerellales</taxon>
        <taxon>Glomerellaceae</taxon>
        <taxon>Colletotrichum</taxon>
        <taxon>Colletotrichum acutatum species complex</taxon>
    </lineage>
</organism>
<dbReference type="AlphaFoldDB" id="A0A9P7UG61"/>
<feature type="non-terminal residue" evidence="1">
    <location>
        <position position="47"/>
    </location>
</feature>
<sequence>RGGKRQDEPFYPAVGPYSGPGLGSPSESWSVYFTNQGTPRCFQRVLD</sequence>
<evidence type="ECO:0000313" key="1">
    <source>
        <dbReference type="EMBL" id="KAG7054611.1"/>
    </source>
</evidence>
<feature type="non-terminal residue" evidence="1">
    <location>
        <position position="1"/>
    </location>
</feature>
<keyword evidence="2" id="KW-1185">Reference proteome</keyword>
<dbReference type="Proteomes" id="UP000699042">
    <property type="component" value="Unassembled WGS sequence"/>
</dbReference>
<evidence type="ECO:0000313" key="2">
    <source>
        <dbReference type="Proteomes" id="UP000699042"/>
    </source>
</evidence>
<dbReference type="EMBL" id="JAESDN010000002">
    <property type="protein sequence ID" value="KAG7054611.1"/>
    <property type="molecule type" value="Genomic_DNA"/>
</dbReference>
<proteinExistence type="predicted"/>
<name>A0A9P7UG61_9PEZI</name>